<evidence type="ECO:0000313" key="2">
    <source>
        <dbReference type="Proteomes" id="UP001497516"/>
    </source>
</evidence>
<dbReference type="Proteomes" id="UP001497516">
    <property type="component" value="Chromosome 9"/>
</dbReference>
<organism evidence="1 2">
    <name type="scientific">Linum trigynum</name>
    <dbReference type="NCBI Taxonomy" id="586398"/>
    <lineage>
        <taxon>Eukaryota</taxon>
        <taxon>Viridiplantae</taxon>
        <taxon>Streptophyta</taxon>
        <taxon>Embryophyta</taxon>
        <taxon>Tracheophyta</taxon>
        <taxon>Spermatophyta</taxon>
        <taxon>Magnoliopsida</taxon>
        <taxon>eudicotyledons</taxon>
        <taxon>Gunneridae</taxon>
        <taxon>Pentapetalae</taxon>
        <taxon>rosids</taxon>
        <taxon>fabids</taxon>
        <taxon>Malpighiales</taxon>
        <taxon>Linaceae</taxon>
        <taxon>Linum</taxon>
    </lineage>
</organism>
<proteinExistence type="predicted"/>
<dbReference type="EMBL" id="OZ034822">
    <property type="protein sequence ID" value="CAL1411495.1"/>
    <property type="molecule type" value="Genomic_DNA"/>
</dbReference>
<sequence length="197" mass="21985">MSKSSTTPSITPALLNLSSTTQLNTSILLGLYCSTLAPPGVATVVLYTTLGLVSPLRLTDSNTSFQKSAASWAAPTNPLTFRQWDPSCKPEFSISVSDTVSPPKYPFSKSLNPSFLRESSPRWLSVSFQWPLKMLVIRTVWDASSGFVKFESNLRGTDFTSVRFSTKLSRFLIVSTWLESPEKKIHLFLRQFHAELR</sequence>
<name>A0AAV2GL90_9ROSI</name>
<keyword evidence="2" id="KW-1185">Reference proteome</keyword>
<accession>A0AAV2GL90</accession>
<gene>
    <name evidence="1" type="ORF">LTRI10_LOCUS50849</name>
</gene>
<protein>
    <submittedName>
        <fullName evidence="1">Uncharacterized protein</fullName>
    </submittedName>
</protein>
<reference evidence="1 2" key="1">
    <citation type="submission" date="2024-04" db="EMBL/GenBank/DDBJ databases">
        <authorList>
            <person name="Fracassetti M."/>
        </authorList>
    </citation>
    <scope>NUCLEOTIDE SEQUENCE [LARGE SCALE GENOMIC DNA]</scope>
</reference>
<dbReference type="AlphaFoldDB" id="A0AAV2GL90"/>
<evidence type="ECO:0000313" key="1">
    <source>
        <dbReference type="EMBL" id="CAL1411495.1"/>
    </source>
</evidence>